<dbReference type="EMBL" id="JBHTCR010000010">
    <property type="protein sequence ID" value="MFC7348493.1"/>
    <property type="molecule type" value="Genomic_DNA"/>
</dbReference>
<keyword evidence="2" id="KW-1185">Reference proteome</keyword>
<sequence length="251" mass="27694">MTDLETILSWFQTGDIPTEEEFRQTFSSFRHKNTKIPIEEVDRLESLLNSKINSDDYIKDGKIRADKIEALGLTELIEASEKDISEFAENSDKYEFQQNDFIAIPNEDGNFSLYLFKGGEKRNKSNYLSTAGTNMSSGVDFIPLSGTESGKPLTLPIEYVQGGYTDAAIYGGTLTGGRIGALSFGSDNDVRLSNGYTQGAGTSNMNIVQLNTENIQISSETLTGTDRSEILIYPGVISTYAQKISILLVRM</sequence>
<dbReference type="RefSeq" id="WP_378182304.1">
    <property type="nucleotide sequence ID" value="NZ_JBHTCR010000010.1"/>
</dbReference>
<evidence type="ECO:0000313" key="2">
    <source>
        <dbReference type="Proteomes" id="UP001596550"/>
    </source>
</evidence>
<gene>
    <name evidence="1" type="ORF">ACFQO9_17380</name>
</gene>
<evidence type="ECO:0000313" key="1">
    <source>
        <dbReference type="EMBL" id="MFC7348493.1"/>
    </source>
</evidence>
<accession>A0ABW2M4M3</accession>
<protein>
    <submittedName>
        <fullName evidence="1">Uncharacterized protein</fullName>
    </submittedName>
</protein>
<comment type="caution">
    <text evidence="1">The sequence shown here is derived from an EMBL/GenBank/DDBJ whole genome shotgun (WGS) entry which is preliminary data.</text>
</comment>
<reference evidence="2" key="1">
    <citation type="journal article" date="2019" name="Int. J. Syst. Evol. Microbiol.">
        <title>The Global Catalogue of Microorganisms (GCM) 10K type strain sequencing project: providing services to taxonomists for standard genome sequencing and annotation.</title>
        <authorList>
            <consortium name="The Broad Institute Genomics Platform"/>
            <consortium name="The Broad Institute Genome Sequencing Center for Infectious Disease"/>
            <person name="Wu L."/>
            <person name="Ma J."/>
        </authorList>
    </citation>
    <scope>NUCLEOTIDE SEQUENCE [LARGE SCALE GENOMIC DNA]</scope>
    <source>
        <strain evidence="2">CCUG 54781</strain>
    </source>
</reference>
<dbReference type="Proteomes" id="UP001596550">
    <property type="component" value="Unassembled WGS sequence"/>
</dbReference>
<name>A0ABW2M4M3_9FLAO</name>
<organism evidence="1 2">
    <name type="scientific">Chryseobacterium zhengzhouense</name>
    <dbReference type="NCBI Taxonomy" id="1636086"/>
    <lineage>
        <taxon>Bacteria</taxon>
        <taxon>Pseudomonadati</taxon>
        <taxon>Bacteroidota</taxon>
        <taxon>Flavobacteriia</taxon>
        <taxon>Flavobacteriales</taxon>
        <taxon>Weeksellaceae</taxon>
        <taxon>Chryseobacterium group</taxon>
        <taxon>Chryseobacterium</taxon>
    </lineage>
</organism>
<proteinExistence type="predicted"/>